<name>A0A6H9FYQ1_MICAE</name>
<reference evidence="1 2" key="1">
    <citation type="submission" date="2019-02" db="EMBL/GenBank/DDBJ databases">
        <title>Draft genome sequence of Arthrospira platensis NIES-3787.</title>
        <authorList>
            <person name="Yamaguchi H."/>
            <person name="Suzuki S."/>
            <person name="Kawachi M."/>
        </authorList>
    </citation>
    <scope>NUCLEOTIDE SEQUENCE [LARGE SCALE GENOMIC DNA]</scope>
    <source>
        <strain evidence="1 2">NIES-3787</strain>
    </source>
</reference>
<evidence type="ECO:0000313" key="2">
    <source>
        <dbReference type="Proteomes" id="UP000438874"/>
    </source>
</evidence>
<dbReference type="Proteomes" id="UP000438874">
    <property type="component" value="Unassembled WGS sequence"/>
</dbReference>
<evidence type="ECO:0000313" key="1">
    <source>
        <dbReference type="EMBL" id="GCL48221.1"/>
    </source>
</evidence>
<accession>A0A6H9FYQ1</accession>
<dbReference type="AlphaFoldDB" id="A0A6H9FYQ1"/>
<protein>
    <submittedName>
        <fullName evidence="1">Uncharacterized protein</fullName>
    </submittedName>
</protein>
<organism evidence="1 2">
    <name type="scientific">Microcystis aeruginosa NIES-3787</name>
    <dbReference type="NCBI Taxonomy" id="2517782"/>
    <lineage>
        <taxon>Bacteria</taxon>
        <taxon>Bacillati</taxon>
        <taxon>Cyanobacteriota</taxon>
        <taxon>Cyanophyceae</taxon>
        <taxon>Oscillatoriophycideae</taxon>
        <taxon>Chroococcales</taxon>
        <taxon>Microcystaceae</taxon>
        <taxon>Microcystis</taxon>
    </lineage>
</organism>
<proteinExistence type="predicted"/>
<sequence>MNIVSCQVAFVKRNFDNIQSIKTKHPDVDFMEFAGMAADIENTMQEIVEEGVNIRGITHR</sequence>
<comment type="caution">
    <text evidence="1">The sequence shown here is derived from an EMBL/GenBank/DDBJ whole genome shotgun (WGS) entry which is preliminary data.</text>
</comment>
<gene>
    <name evidence="1" type="ORF">NIES3787_39370</name>
</gene>
<dbReference type="RefSeq" id="WP_159250630.1">
    <property type="nucleotide sequence ID" value="NZ_BJCH01000094.1"/>
</dbReference>
<dbReference type="EMBL" id="BJCH01000094">
    <property type="protein sequence ID" value="GCL48221.1"/>
    <property type="molecule type" value="Genomic_DNA"/>
</dbReference>